<dbReference type="SUPFAM" id="SSF46785">
    <property type="entry name" value="Winged helix' DNA-binding domain"/>
    <property type="match status" value="1"/>
</dbReference>
<keyword evidence="4" id="KW-1185">Reference proteome</keyword>
<dbReference type="Proteomes" id="UP001431010">
    <property type="component" value="Chromosome"/>
</dbReference>
<keyword evidence="3" id="KW-0238">DNA-binding</keyword>
<reference evidence="3" key="1">
    <citation type="journal article" date="2024" name="Antonie Van Leeuwenhoek">
        <title>Bradyrhizobium ontarionense sp. nov., a novel bacterial symbiont isolated from Aeschynomene indica (Indian jointvetch), harbours photosynthesis, nitrogen fixation and nitrous oxide (N2O) reductase genes.</title>
        <authorList>
            <person name="Bromfield E.S.P."/>
            <person name="Cloutier S."/>
        </authorList>
    </citation>
    <scope>NUCLEOTIDE SEQUENCE</scope>
    <source>
        <strain evidence="3">A19</strain>
    </source>
</reference>
<feature type="compositionally biased region" description="Basic and acidic residues" evidence="1">
    <location>
        <begin position="34"/>
        <end position="54"/>
    </location>
</feature>
<dbReference type="InterPro" id="IPR036388">
    <property type="entry name" value="WH-like_DNA-bd_sf"/>
</dbReference>
<feature type="region of interest" description="Disordered" evidence="1">
    <location>
        <begin position="1"/>
        <end position="54"/>
    </location>
</feature>
<accession>A0ABY3R423</accession>
<evidence type="ECO:0000313" key="4">
    <source>
        <dbReference type="Proteomes" id="UP001431010"/>
    </source>
</evidence>
<dbReference type="GO" id="GO:0003677">
    <property type="term" value="F:DNA binding"/>
    <property type="evidence" value="ECO:0007669"/>
    <property type="project" value="UniProtKB-KW"/>
</dbReference>
<dbReference type="Pfam" id="PF13463">
    <property type="entry name" value="HTH_27"/>
    <property type="match status" value="1"/>
</dbReference>
<evidence type="ECO:0000256" key="1">
    <source>
        <dbReference type="SAM" id="MobiDB-lite"/>
    </source>
</evidence>
<gene>
    <name evidence="3" type="ORF">LQG66_20385</name>
</gene>
<dbReference type="InterPro" id="IPR000835">
    <property type="entry name" value="HTH_MarR-typ"/>
</dbReference>
<protein>
    <submittedName>
        <fullName evidence="3">Winged helix DNA-binding protein</fullName>
    </submittedName>
</protein>
<dbReference type="RefSeq" id="WP_231317474.1">
    <property type="nucleotide sequence ID" value="NZ_CP088156.1"/>
</dbReference>
<proteinExistence type="predicted"/>
<feature type="compositionally biased region" description="Basic residues" evidence="1">
    <location>
        <begin position="1"/>
        <end position="14"/>
    </location>
</feature>
<sequence length="219" mass="23979">MKRTDSAAAKRKTVAGRTPMKPKSAGGNVGSTAEKAREGAETGAENRGDGKGSWHLARSDAERRLSDFEFALERLAQSYYRWKASCLAAVCEVPLTGDDVAVLNVVRMGDEPKRLTEVGQLLNRVDVPNLQYATRKLVRAGLIETEGRSSRKETRYRATARGRAVTEDYAALRAATLPPMFESMPGWIDSCAATTAQLDQMSGLYSQATRVAITRRHQS</sequence>
<dbReference type="InterPro" id="IPR036390">
    <property type="entry name" value="WH_DNA-bd_sf"/>
</dbReference>
<feature type="domain" description="HTH marR-type" evidence="2">
    <location>
        <begin position="95"/>
        <end position="162"/>
    </location>
</feature>
<evidence type="ECO:0000259" key="2">
    <source>
        <dbReference type="Pfam" id="PF13463"/>
    </source>
</evidence>
<dbReference type="Gene3D" id="1.10.10.10">
    <property type="entry name" value="Winged helix-like DNA-binding domain superfamily/Winged helix DNA-binding domain"/>
    <property type="match status" value="1"/>
</dbReference>
<dbReference type="EMBL" id="CP088156">
    <property type="protein sequence ID" value="UFZ01680.1"/>
    <property type="molecule type" value="Genomic_DNA"/>
</dbReference>
<evidence type="ECO:0000313" key="3">
    <source>
        <dbReference type="EMBL" id="UFZ01680.1"/>
    </source>
</evidence>
<organism evidence="3 4">
    <name type="scientific">Bradyrhizobium ontarionense</name>
    <dbReference type="NCBI Taxonomy" id="2898149"/>
    <lineage>
        <taxon>Bacteria</taxon>
        <taxon>Pseudomonadati</taxon>
        <taxon>Pseudomonadota</taxon>
        <taxon>Alphaproteobacteria</taxon>
        <taxon>Hyphomicrobiales</taxon>
        <taxon>Nitrobacteraceae</taxon>
        <taxon>Bradyrhizobium</taxon>
    </lineage>
</organism>
<name>A0ABY3R423_9BRAD</name>